<dbReference type="Pfam" id="PF01575">
    <property type="entry name" value="MaoC_dehydratas"/>
    <property type="match status" value="1"/>
</dbReference>
<organism evidence="3 4">
    <name type="scientific">Streptomyces tirandamycinicus</name>
    <dbReference type="NCBI Taxonomy" id="2174846"/>
    <lineage>
        <taxon>Bacteria</taxon>
        <taxon>Bacillati</taxon>
        <taxon>Actinomycetota</taxon>
        <taxon>Actinomycetes</taxon>
        <taxon>Kitasatosporales</taxon>
        <taxon>Streptomycetaceae</taxon>
        <taxon>Streptomyces</taxon>
    </lineage>
</organism>
<dbReference type="RefSeq" id="WP_027732135.1">
    <property type="nucleotide sequence ID" value="NZ_CP029188.1"/>
</dbReference>
<dbReference type="KEGG" id="stir:DDW44_12815"/>
<dbReference type="PANTHER" id="PTHR42993:SF1">
    <property type="entry name" value="MAOC-LIKE DEHYDRATASE DOMAIN-CONTAINING PROTEIN"/>
    <property type="match status" value="1"/>
</dbReference>
<comment type="similarity">
    <text evidence="1">Belongs to the enoyl-CoA hydratase/isomerase family.</text>
</comment>
<gene>
    <name evidence="3" type="ORF">DDW44_12815</name>
</gene>
<evidence type="ECO:0000259" key="2">
    <source>
        <dbReference type="Pfam" id="PF01575"/>
    </source>
</evidence>
<proteinExistence type="inferred from homology"/>
<dbReference type="EMBL" id="CP029188">
    <property type="protein sequence ID" value="AWI29566.1"/>
    <property type="molecule type" value="Genomic_DNA"/>
</dbReference>
<accession>A0A2S1ST34</accession>
<name>A0A2S1ST34_9ACTN</name>
<dbReference type="Gene3D" id="3.10.129.10">
    <property type="entry name" value="Hotdog Thioesterase"/>
    <property type="match status" value="1"/>
</dbReference>
<dbReference type="InterPro" id="IPR029069">
    <property type="entry name" value="HotDog_dom_sf"/>
</dbReference>
<evidence type="ECO:0000313" key="3">
    <source>
        <dbReference type="EMBL" id="AWI29566.1"/>
    </source>
</evidence>
<protein>
    <submittedName>
        <fullName evidence="3">MaoC family dehydratase</fullName>
    </submittedName>
</protein>
<feature type="domain" description="MaoC-like" evidence="2">
    <location>
        <begin position="13"/>
        <end position="121"/>
    </location>
</feature>
<dbReference type="PANTHER" id="PTHR42993">
    <property type="entry name" value="MAOC-LIKE DEHYDRATASE DOMAIN-CONTAINING PROTEIN"/>
    <property type="match status" value="1"/>
</dbReference>
<dbReference type="Proteomes" id="UP000244900">
    <property type="component" value="Chromosome"/>
</dbReference>
<sequence>MALTVHGMAEIAQLAGRDLGRSRWREVTQELVDAFADVSGDYQWIHTDTERAARGPYGRTIAHGYMILSWGVPLFSELLRVSGVGMALNYGTDRVRFPAPVPVGSRVRLHAEVSGIRQVSRGGIAMTRAFTFELEGSEKPACVAQSLTHFYPAT</sequence>
<dbReference type="InterPro" id="IPR002539">
    <property type="entry name" value="MaoC-like_dom"/>
</dbReference>
<dbReference type="InterPro" id="IPR039375">
    <property type="entry name" value="NodN-like"/>
</dbReference>
<evidence type="ECO:0000313" key="4">
    <source>
        <dbReference type="Proteomes" id="UP000244900"/>
    </source>
</evidence>
<reference evidence="3 4" key="1">
    <citation type="submission" date="2018-05" db="EMBL/GenBank/DDBJ databases">
        <title>Complete genome sequence of sponge-derived Streptomyces sp. HNM0039.</title>
        <authorList>
            <person name="Huang X."/>
            <person name="Zhou S."/>
        </authorList>
    </citation>
    <scope>NUCLEOTIDE SEQUENCE [LARGE SCALE GENOMIC DNA]</scope>
    <source>
        <strain evidence="3 4">HNM0039</strain>
    </source>
</reference>
<dbReference type="SUPFAM" id="SSF54637">
    <property type="entry name" value="Thioesterase/thiol ester dehydrase-isomerase"/>
    <property type="match status" value="1"/>
</dbReference>
<dbReference type="OrthoDB" id="9801735at2"/>
<dbReference type="AlphaFoldDB" id="A0A2S1ST34"/>
<dbReference type="CDD" id="cd03450">
    <property type="entry name" value="NodN"/>
    <property type="match status" value="1"/>
</dbReference>
<evidence type="ECO:0000256" key="1">
    <source>
        <dbReference type="ARBA" id="ARBA00005254"/>
    </source>
</evidence>
<keyword evidence="4" id="KW-1185">Reference proteome</keyword>